<dbReference type="PRINTS" id="PR00080">
    <property type="entry name" value="SDRFAMILY"/>
</dbReference>
<dbReference type="InterPro" id="IPR002347">
    <property type="entry name" value="SDR_fam"/>
</dbReference>
<dbReference type="EMBL" id="SPNW01000070">
    <property type="protein sequence ID" value="TIA86948.1"/>
    <property type="molecule type" value="Genomic_DNA"/>
</dbReference>
<comment type="similarity">
    <text evidence="1 4">Belongs to the short-chain dehydrogenases/reductases (SDR) family.</text>
</comment>
<evidence type="ECO:0000256" key="5">
    <source>
        <dbReference type="SAM" id="MobiDB-lite"/>
    </source>
</evidence>
<dbReference type="InterPro" id="IPR052178">
    <property type="entry name" value="Sec_Metab_Biosynth_SDR"/>
</dbReference>
<dbReference type="Gene3D" id="3.40.50.720">
    <property type="entry name" value="NAD(P)-binding Rossmann-like Domain"/>
    <property type="match status" value="1"/>
</dbReference>
<protein>
    <recommendedName>
        <fullName evidence="8">NAD(P)-binding protein</fullName>
    </recommendedName>
</protein>
<dbReference type="PANTHER" id="PTHR43618">
    <property type="entry name" value="7-ALPHA-HYDROXYSTEROID DEHYDROGENASE"/>
    <property type="match status" value="1"/>
</dbReference>
<organism evidence="6 7">
    <name type="scientific">Wallemia hederae</name>
    <dbReference type="NCBI Taxonomy" id="1540922"/>
    <lineage>
        <taxon>Eukaryota</taxon>
        <taxon>Fungi</taxon>
        <taxon>Dikarya</taxon>
        <taxon>Basidiomycota</taxon>
        <taxon>Wallemiomycotina</taxon>
        <taxon>Wallemiomycetes</taxon>
        <taxon>Wallemiales</taxon>
        <taxon>Wallemiaceae</taxon>
        <taxon>Wallemia</taxon>
    </lineage>
</organism>
<dbReference type="InterPro" id="IPR036291">
    <property type="entry name" value="NAD(P)-bd_dom_sf"/>
</dbReference>
<dbReference type="Proteomes" id="UP000310189">
    <property type="component" value="Unassembled WGS sequence"/>
</dbReference>
<dbReference type="GO" id="GO:0016491">
    <property type="term" value="F:oxidoreductase activity"/>
    <property type="evidence" value="ECO:0007669"/>
    <property type="project" value="UniProtKB-KW"/>
</dbReference>
<dbReference type="FunFam" id="3.40.50.720:FF:000084">
    <property type="entry name" value="Short-chain dehydrogenase reductase"/>
    <property type="match status" value="1"/>
</dbReference>
<reference evidence="6 7" key="1">
    <citation type="submission" date="2019-03" db="EMBL/GenBank/DDBJ databases">
        <title>Sequencing 23 genomes of Wallemia ichthyophaga.</title>
        <authorList>
            <person name="Gostincar C."/>
        </authorList>
    </citation>
    <scope>NUCLEOTIDE SEQUENCE [LARGE SCALE GENOMIC DNA]</scope>
    <source>
        <strain evidence="6 7">EXF-5753</strain>
    </source>
</reference>
<name>A0A4T0FFY7_9BASI</name>
<evidence type="ECO:0008006" key="8">
    <source>
        <dbReference type="Google" id="ProtNLM"/>
    </source>
</evidence>
<accession>A0A4T0FFY7</accession>
<dbReference type="Pfam" id="PF00106">
    <property type="entry name" value="adh_short"/>
    <property type="match status" value="1"/>
</dbReference>
<evidence type="ECO:0000256" key="1">
    <source>
        <dbReference type="ARBA" id="ARBA00006484"/>
    </source>
</evidence>
<evidence type="ECO:0000313" key="6">
    <source>
        <dbReference type="EMBL" id="TIA86948.1"/>
    </source>
</evidence>
<keyword evidence="2" id="KW-0521">NADP</keyword>
<evidence type="ECO:0000256" key="4">
    <source>
        <dbReference type="RuleBase" id="RU000363"/>
    </source>
</evidence>
<dbReference type="PRINTS" id="PR00081">
    <property type="entry name" value="GDHRDH"/>
</dbReference>
<dbReference type="OrthoDB" id="3819888at2759"/>
<keyword evidence="3" id="KW-0560">Oxidoreductase</keyword>
<comment type="caution">
    <text evidence="6">The sequence shown here is derived from an EMBL/GenBank/DDBJ whole genome shotgun (WGS) entry which is preliminary data.</text>
</comment>
<dbReference type="CDD" id="cd05233">
    <property type="entry name" value="SDR_c"/>
    <property type="match status" value="1"/>
</dbReference>
<feature type="region of interest" description="Disordered" evidence="5">
    <location>
        <begin position="233"/>
        <end position="260"/>
    </location>
</feature>
<evidence type="ECO:0000256" key="3">
    <source>
        <dbReference type="ARBA" id="ARBA00023002"/>
    </source>
</evidence>
<feature type="compositionally biased region" description="Polar residues" evidence="5">
    <location>
        <begin position="233"/>
        <end position="244"/>
    </location>
</feature>
<dbReference type="PANTHER" id="PTHR43618:SF4">
    <property type="entry name" value="SHORT CHAIN DEHYDROGENASE_REDUCTASE FAMILY (AFU_ORTHOLOGUE AFUA_7G04540)"/>
    <property type="match status" value="1"/>
</dbReference>
<keyword evidence="7" id="KW-1185">Reference proteome</keyword>
<dbReference type="PROSITE" id="PS00061">
    <property type="entry name" value="ADH_SHORT"/>
    <property type="match status" value="1"/>
</dbReference>
<evidence type="ECO:0000256" key="2">
    <source>
        <dbReference type="ARBA" id="ARBA00022857"/>
    </source>
</evidence>
<dbReference type="AlphaFoldDB" id="A0A4T0FFY7"/>
<dbReference type="SUPFAM" id="SSF51735">
    <property type="entry name" value="NAD(P)-binding Rossmann-fold domains"/>
    <property type="match status" value="1"/>
</dbReference>
<proteinExistence type="inferred from homology"/>
<evidence type="ECO:0000313" key="7">
    <source>
        <dbReference type="Proteomes" id="UP000310189"/>
    </source>
</evidence>
<sequence>MASQNPLANNNADFRLENLFSTKGKTALISGGGSGIGLYIAQALAVNGARVYIFSRTPEKVNRVAETFSQDADGKIIALQGDVSSKESIKSLVEEYSKHEDRLDILVNNAGIAGSTVNFGAKTADELSDNLFNGDSFENWENVMRTNVASAFFVSAAFIPLLNKSSETQKDWSATILNITSISGSLKVSQHHPAYNCSKSSANLLTKELANELALNGFKIRVNAIAPGVFHSEMTTGSSAPNQKSKIENDKYKSLPSGRPGEDRDMAQAALFLILDQYVNAQSVIVDGGE</sequence>
<gene>
    <name evidence="6" type="ORF">E3P99_03501</name>
</gene>
<dbReference type="InterPro" id="IPR020904">
    <property type="entry name" value="Sc_DH/Rdtase_CS"/>
</dbReference>